<name>A0AAE0GKD7_9CHLO</name>
<organism evidence="7 8">
    <name type="scientific">Cymbomonas tetramitiformis</name>
    <dbReference type="NCBI Taxonomy" id="36881"/>
    <lineage>
        <taxon>Eukaryota</taxon>
        <taxon>Viridiplantae</taxon>
        <taxon>Chlorophyta</taxon>
        <taxon>Pyramimonadophyceae</taxon>
        <taxon>Pyramimonadales</taxon>
        <taxon>Pyramimonadaceae</taxon>
        <taxon>Cymbomonas</taxon>
    </lineage>
</organism>
<proteinExistence type="predicted"/>
<dbReference type="SUPFAM" id="SSF57903">
    <property type="entry name" value="FYVE/PHD zinc finger"/>
    <property type="match status" value="1"/>
</dbReference>
<sequence length="137" mass="15401">MTLSTLFGGDGPRIWTIKDMEDPACACNVCGKKERTKNQIYFCDGCDQAIHATCGNPEFTKGVALKTQEDYFCLACELRSHEEEREDLEASVPDKDSGTGEEDEEGEEVDEEEEFDENEEEGVEEGEGELEDEEQEE</sequence>
<evidence type="ECO:0000256" key="4">
    <source>
        <dbReference type="PROSITE-ProRule" id="PRU00146"/>
    </source>
</evidence>
<dbReference type="PROSITE" id="PS50016">
    <property type="entry name" value="ZF_PHD_2"/>
    <property type="match status" value="1"/>
</dbReference>
<feature type="domain" description="PHD-type" evidence="6">
    <location>
        <begin position="24"/>
        <end position="79"/>
    </location>
</feature>
<feature type="region of interest" description="Disordered" evidence="5">
    <location>
        <begin position="81"/>
        <end position="137"/>
    </location>
</feature>
<dbReference type="Proteomes" id="UP001190700">
    <property type="component" value="Unassembled WGS sequence"/>
</dbReference>
<evidence type="ECO:0000256" key="3">
    <source>
        <dbReference type="ARBA" id="ARBA00022833"/>
    </source>
</evidence>
<dbReference type="InterPro" id="IPR013083">
    <property type="entry name" value="Znf_RING/FYVE/PHD"/>
</dbReference>
<dbReference type="Gene3D" id="3.30.40.10">
    <property type="entry name" value="Zinc/RING finger domain, C3HC4 (zinc finger)"/>
    <property type="match status" value="1"/>
</dbReference>
<evidence type="ECO:0000313" key="8">
    <source>
        <dbReference type="Proteomes" id="UP001190700"/>
    </source>
</evidence>
<accession>A0AAE0GKD7</accession>
<keyword evidence="3" id="KW-0862">Zinc</keyword>
<dbReference type="GO" id="GO:0008270">
    <property type="term" value="F:zinc ion binding"/>
    <property type="evidence" value="ECO:0007669"/>
    <property type="project" value="UniProtKB-KW"/>
</dbReference>
<evidence type="ECO:0000256" key="1">
    <source>
        <dbReference type="ARBA" id="ARBA00022723"/>
    </source>
</evidence>
<feature type="compositionally biased region" description="Acidic residues" evidence="5">
    <location>
        <begin position="99"/>
        <end position="137"/>
    </location>
</feature>
<evidence type="ECO:0000259" key="6">
    <source>
        <dbReference type="PROSITE" id="PS50016"/>
    </source>
</evidence>
<protein>
    <recommendedName>
        <fullName evidence="6">PHD-type domain-containing protein</fullName>
    </recommendedName>
</protein>
<gene>
    <name evidence="7" type="ORF">CYMTET_13087</name>
</gene>
<reference evidence="7 8" key="1">
    <citation type="journal article" date="2015" name="Genome Biol. Evol.">
        <title>Comparative Genomics of a Bacterivorous Green Alga Reveals Evolutionary Causalities and Consequences of Phago-Mixotrophic Mode of Nutrition.</title>
        <authorList>
            <person name="Burns J.A."/>
            <person name="Paasch A."/>
            <person name="Narechania A."/>
            <person name="Kim E."/>
        </authorList>
    </citation>
    <scope>NUCLEOTIDE SEQUENCE [LARGE SCALE GENOMIC DNA]</scope>
    <source>
        <strain evidence="7 8">PLY_AMNH</strain>
    </source>
</reference>
<dbReference type="SMART" id="SM00249">
    <property type="entry name" value="PHD"/>
    <property type="match status" value="1"/>
</dbReference>
<dbReference type="Pfam" id="PF00628">
    <property type="entry name" value="PHD"/>
    <property type="match status" value="1"/>
</dbReference>
<dbReference type="EMBL" id="LGRX02005178">
    <property type="protein sequence ID" value="KAK3279006.1"/>
    <property type="molecule type" value="Genomic_DNA"/>
</dbReference>
<evidence type="ECO:0000256" key="2">
    <source>
        <dbReference type="ARBA" id="ARBA00022771"/>
    </source>
</evidence>
<dbReference type="InterPro" id="IPR001965">
    <property type="entry name" value="Znf_PHD"/>
</dbReference>
<keyword evidence="8" id="KW-1185">Reference proteome</keyword>
<feature type="non-terminal residue" evidence="7">
    <location>
        <position position="137"/>
    </location>
</feature>
<comment type="caution">
    <text evidence="7">The sequence shown here is derived from an EMBL/GenBank/DDBJ whole genome shotgun (WGS) entry which is preliminary data.</text>
</comment>
<evidence type="ECO:0000313" key="7">
    <source>
        <dbReference type="EMBL" id="KAK3279006.1"/>
    </source>
</evidence>
<dbReference type="InterPro" id="IPR011011">
    <property type="entry name" value="Znf_FYVE_PHD"/>
</dbReference>
<dbReference type="AlphaFoldDB" id="A0AAE0GKD7"/>
<evidence type="ECO:0000256" key="5">
    <source>
        <dbReference type="SAM" id="MobiDB-lite"/>
    </source>
</evidence>
<keyword evidence="1" id="KW-0479">Metal-binding</keyword>
<keyword evidence="2 4" id="KW-0863">Zinc-finger</keyword>
<dbReference type="InterPro" id="IPR019787">
    <property type="entry name" value="Znf_PHD-finger"/>
</dbReference>